<accession>A0A388LN07</accession>
<organism evidence="1 2">
    <name type="scientific">Chara braunii</name>
    <name type="common">Braun's stonewort</name>
    <dbReference type="NCBI Taxonomy" id="69332"/>
    <lineage>
        <taxon>Eukaryota</taxon>
        <taxon>Viridiplantae</taxon>
        <taxon>Streptophyta</taxon>
        <taxon>Charophyceae</taxon>
        <taxon>Charales</taxon>
        <taxon>Characeae</taxon>
        <taxon>Chara</taxon>
    </lineage>
</organism>
<evidence type="ECO:0000313" key="2">
    <source>
        <dbReference type="Proteomes" id="UP000265515"/>
    </source>
</evidence>
<protein>
    <submittedName>
        <fullName evidence="1">Uncharacterized protein</fullName>
    </submittedName>
</protein>
<name>A0A388LN07_CHABU</name>
<gene>
    <name evidence="1" type="ORF">CBR_g37508</name>
</gene>
<comment type="caution">
    <text evidence="1">The sequence shown here is derived from an EMBL/GenBank/DDBJ whole genome shotgun (WGS) entry which is preliminary data.</text>
</comment>
<reference evidence="1 2" key="1">
    <citation type="journal article" date="2018" name="Cell">
        <title>The Chara Genome: Secondary Complexity and Implications for Plant Terrestrialization.</title>
        <authorList>
            <person name="Nishiyama T."/>
            <person name="Sakayama H."/>
            <person name="Vries J.D."/>
            <person name="Buschmann H."/>
            <person name="Saint-Marcoux D."/>
            <person name="Ullrich K.K."/>
            <person name="Haas F.B."/>
            <person name="Vanderstraeten L."/>
            <person name="Becker D."/>
            <person name="Lang D."/>
            <person name="Vosolsobe S."/>
            <person name="Rombauts S."/>
            <person name="Wilhelmsson P.K.I."/>
            <person name="Janitza P."/>
            <person name="Kern R."/>
            <person name="Heyl A."/>
            <person name="Rumpler F."/>
            <person name="Villalobos L.I.A.C."/>
            <person name="Clay J.M."/>
            <person name="Skokan R."/>
            <person name="Toyoda A."/>
            <person name="Suzuki Y."/>
            <person name="Kagoshima H."/>
            <person name="Schijlen E."/>
            <person name="Tajeshwar N."/>
            <person name="Catarino B."/>
            <person name="Hetherington A.J."/>
            <person name="Saltykova A."/>
            <person name="Bonnot C."/>
            <person name="Breuninger H."/>
            <person name="Symeonidi A."/>
            <person name="Radhakrishnan G.V."/>
            <person name="Van Nieuwerburgh F."/>
            <person name="Deforce D."/>
            <person name="Chang C."/>
            <person name="Karol K.G."/>
            <person name="Hedrich R."/>
            <person name="Ulvskov P."/>
            <person name="Glockner G."/>
            <person name="Delwiche C.F."/>
            <person name="Petrasek J."/>
            <person name="Van de Peer Y."/>
            <person name="Friml J."/>
            <person name="Beilby M."/>
            <person name="Dolan L."/>
            <person name="Kohara Y."/>
            <person name="Sugano S."/>
            <person name="Fujiyama A."/>
            <person name="Delaux P.-M."/>
            <person name="Quint M."/>
            <person name="TheiBen G."/>
            <person name="Hagemann M."/>
            <person name="Harholt J."/>
            <person name="Dunand C."/>
            <person name="Zachgo S."/>
            <person name="Langdale J."/>
            <person name="Maumus F."/>
            <person name="Straeten D.V.D."/>
            <person name="Gould S.B."/>
            <person name="Rensing S.A."/>
        </authorList>
    </citation>
    <scope>NUCLEOTIDE SEQUENCE [LARGE SCALE GENOMIC DNA]</scope>
    <source>
        <strain evidence="1 2">S276</strain>
    </source>
</reference>
<dbReference type="EMBL" id="BFEA01000448">
    <property type="protein sequence ID" value="GBG83707.1"/>
    <property type="molecule type" value="Genomic_DNA"/>
</dbReference>
<proteinExistence type="predicted"/>
<sequence length="352" mass="38110">METSLQGGLRGSPFDLRDEEEVSAFSTAMTYKQQLEEMLAALCQVNGDLPHDVLLEGEETYDGWDDELYELISLQQRDAIDRARAIAVFYDCVEMLQQVKDMLAGLLARRHAGGLPGSETRTASTASRSLITSSISLILAALPSTAVTASLTASTTTVSSKVTTASAIATQLESTTAMLLSTTSMEVASSNDPGCVWQREMFAQGHALRGLEEGQPLYVEFVDLKLGGRETFEEGQGFGGFHKNDDEDFGNGFWASSFIVGDAARNDDALQDKNNNKCDAACIDLISSNNQIAADIRGPVRVIGLAFILPPFGPVVGFDWGWGREGWGIVLFCEQEGQTRRWEAGGRREGVG</sequence>
<dbReference type="Proteomes" id="UP000265515">
    <property type="component" value="Unassembled WGS sequence"/>
</dbReference>
<evidence type="ECO:0000313" key="1">
    <source>
        <dbReference type="EMBL" id="GBG83707.1"/>
    </source>
</evidence>
<keyword evidence="2" id="KW-1185">Reference proteome</keyword>
<dbReference type="AlphaFoldDB" id="A0A388LN07"/>
<dbReference type="Gramene" id="GBG83707">
    <property type="protein sequence ID" value="GBG83707"/>
    <property type="gene ID" value="CBR_g37508"/>
</dbReference>